<keyword evidence="2" id="KW-1185">Reference proteome</keyword>
<dbReference type="EMBL" id="CP096658">
    <property type="protein sequence ID" value="UPV98942.1"/>
    <property type="molecule type" value="Genomic_DNA"/>
</dbReference>
<proteinExistence type="predicted"/>
<dbReference type="Proteomes" id="UP000830434">
    <property type="component" value="Chromosome"/>
</dbReference>
<sequence>MNQEQLSSSRRLLKDLSKSPQIDEITLDILTKWGYSYASVSSVGSPDRFAPSFTAGESTDLLEHTYNNHEIFK</sequence>
<dbReference type="GeneID" id="72190272"/>
<name>A0A8U0IDB8_9EURY</name>
<protein>
    <submittedName>
        <fullName evidence="1">Uncharacterized protein</fullName>
    </submittedName>
</protein>
<evidence type="ECO:0000313" key="1">
    <source>
        <dbReference type="EMBL" id="UPV98942.1"/>
    </source>
</evidence>
<dbReference type="KEGG" id="haxz:M0R88_10415"/>
<organism evidence="1 2">
    <name type="scientific">Halorussus gelatinilyticus</name>
    <dbReference type="NCBI Taxonomy" id="2937524"/>
    <lineage>
        <taxon>Archaea</taxon>
        <taxon>Methanobacteriati</taxon>
        <taxon>Methanobacteriota</taxon>
        <taxon>Stenosarchaea group</taxon>
        <taxon>Halobacteria</taxon>
        <taxon>Halobacteriales</taxon>
        <taxon>Haladaptataceae</taxon>
        <taxon>Halorussus</taxon>
    </lineage>
</organism>
<evidence type="ECO:0000313" key="2">
    <source>
        <dbReference type="Proteomes" id="UP000830434"/>
    </source>
</evidence>
<dbReference type="RefSeq" id="WP_248653446.1">
    <property type="nucleotide sequence ID" value="NZ_CP096658.1"/>
</dbReference>
<reference evidence="1" key="1">
    <citation type="submission" date="2022-04" db="EMBL/GenBank/DDBJ databases">
        <title>Diverse halophilic archaea isolated from saline environments.</title>
        <authorList>
            <person name="Cui H.-L."/>
        </authorList>
    </citation>
    <scope>NUCLEOTIDE SEQUENCE</scope>
    <source>
        <strain evidence="1">XZYJT40</strain>
    </source>
</reference>
<dbReference type="AlphaFoldDB" id="A0A8U0IDB8"/>
<gene>
    <name evidence="1" type="ORF">M0R88_10415</name>
</gene>
<accession>A0A8U0IDB8</accession>